<feature type="domain" description="ATPase AAA-type core" evidence="2">
    <location>
        <begin position="292"/>
        <end position="412"/>
    </location>
</feature>
<dbReference type="InterPro" id="IPR003959">
    <property type="entry name" value="ATPase_AAA_core"/>
</dbReference>
<dbReference type="Pfam" id="PF00004">
    <property type="entry name" value="AAA"/>
    <property type="match status" value="1"/>
</dbReference>
<reference evidence="3 4" key="1">
    <citation type="journal article" date="2017" name="Int. J. Syst. Evol. Microbiol.">
        <title>Photobacterium alginatilyticum sp. nov., a marine bacterium isolated from bottom seawater.</title>
        <authorList>
            <person name="Wang X."/>
            <person name="Wang Y."/>
            <person name="Yang X."/>
            <person name="Sun H."/>
            <person name="Li B."/>
            <person name="Zhang X.H."/>
        </authorList>
    </citation>
    <scope>NUCLEOTIDE SEQUENCE [LARGE SCALE GENOMIC DNA]</scope>
    <source>
        <strain evidence="3 4">P03D4</strain>
    </source>
</reference>
<organism evidence="3 4">
    <name type="scientific">Photobacterium alginatilyticum</name>
    <dbReference type="NCBI Taxonomy" id="1775171"/>
    <lineage>
        <taxon>Bacteria</taxon>
        <taxon>Pseudomonadati</taxon>
        <taxon>Pseudomonadota</taxon>
        <taxon>Gammaproteobacteria</taxon>
        <taxon>Vibrionales</taxon>
        <taxon>Vibrionaceae</taxon>
        <taxon>Photobacterium</taxon>
    </lineage>
</organism>
<evidence type="ECO:0000313" key="4">
    <source>
        <dbReference type="Proteomes" id="UP000738517"/>
    </source>
</evidence>
<dbReference type="SUPFAM" id="SSF52540">
    <property type="entry name" value="P-loop containing nucleoside triphosphate hydrolases"/>
    <property type="match status" value="1"/>
</dbReference>
<sequence>MRKKPPKGDMSVPEANQVKIVEAPEIEKEVTDNRPTEVIEVGAKVLPYQLLTPEQFELLLWDVFRSGYEAEHPYDKSRWMITGADKGRDVWLTNKEVPVGLVQCKREAGKFSVSATLKEIIKFLFYAELDKSLLPQPDEFTFYLALSNDPHGDVDDFFQAPKAWVANNEPEILRQAKAVKQKYASFKNIDAENLLPALVKNINNFRYILLRPHELNRWLQINQDVCNRHFIIPNTLVAPLWEQPMSQVTEEKLKEASRPLSCWHKTIENQFIFRQELENLKQLIDTAESNCYLLSGSSGSGKSSLLSQLYDHLLEQDLTILAIKADELDKEINDLVDLGKYLKLEGNITNSLLKLSESKPLVLLVDQMDAVSEVMDQSSNRFRVLVDLILSLKEQFESRKTYPIHIVVSSRPFEASFDTRFVQLDATQIELNALSQECVEEFLTDIGINKNSVPVSMYPTIQVPFALSLYVSLITSGENPAEITSKNLLSRWLEKKLTNPVTRVQQLDFLRLLANDMIKHEVLRRPIDAYEIEYHSTIYTLEAVGVIVRYGKNIGFSHQAWLDDFQAQCFKCSDDICRFISLKQDGLFSRSTILRGLEHLREHNISEYQKALDTLLFSGKVRRHILHLLVDIISTSPSPDFNDSERVSRIIQHDQVLARRIVSKTSIHWVNWRGLLVEYLPELMGQLKHYENATQWLIAESNFDEDHVVSLIDRLWGEQEDDERAFNVLSRSIASTSATLKRVEKILSRTDVIKDVVSRYIVGLFKQNHKESALKLLATWLNLVEYKVAIEHRLYGIDKYVKEYPFQFAEVLMPWFIRIIENGEVHTTLARTFKRSSYLNGDLEDRLEEDKLLGALQISLIESAKNNPIKFLEFINPFMGIQLDEIQSMIAIALASNSSELADEIEIFLLENDFRLCLGYGYFQGEDKVNFLVNGNITMMLIEESVPYWKSEQIEHIKQAIENYHAYSPDSELPVETRHRSLRYSEEYRLTLLARLPAEMLTPRRRRQVAERDCQREPKIGERSSGMGMASIVTSPMSEEQMDKASDSDILKFFNEMISDHDEQKQRHCWRYGGIVELSRAFGRFAFSTPVRAMNLMNNHFEAGIHERPAAYAVEELSKLNEIKSSELKELISTLNQRGFKSQEWVFGVARSFQQIAKIDKGLGDEDITLLVSFLEADIEPDTNHKELSEDNEHNGALLFGNRGGSRAVPSGNYTILSAIYLGLLCRENPEYDQWLDILFQFIDLSKNTETWECILLFEGRQLYWANQEKVNSLITRLFTENSALFSTPALVSTIWELVDKLDFSLLLEIIENWLSTKNPTCIQAAGELMAGIIISDRGCAQLVDRWIKALDTGDINIKCGGIYAACSGWYELGKVRGSSHDVLMSCMKGELELLSHAINSVFSYNKRMPSDELTYEVLHFIADNPSLITKLDMYRLVSCLVKLNPTPRIMKVVLTIAQHIVKVQQEKECDFAYIEHADKLVELAVTLQRTVGAVKEDAMTLYEKLLDAGTYRAEEAAEVALRSH</sequence>
<dbReference type="EMBL" id="RSEJ01000018">
    <property type="protein sequence ID" value="NBI54214.1"/>
    <property type="molecule type" value="Genomic_DNA"/>
</dbReference>
<protein>
    <submittedName>
        <fullName evidence="3">DUF815 domain-containing protein</fullName>
    </submittedName>
</protein>
<dbReference type="Gene3D" id="3.40.50.300">
    <property type="entry name" value="P-loop containing nucleotide triphosphate hydrolases"/>
    <property type="match status" value="1"/>
</dbReference>
<dbReference type="InterPro" id="IPR027417">
    <property type="entry name" value="P-loop_NTPase"/>
</dbReference>
<accession>A0ABW9YMC7</accession>
<keyword evidence="4" id="KW-1185">Reference proteome</keyword>
<comment type="caution">
    <text evidence="3">The sequence shown here is derived from an EMBL/GenBank/DDBJ whole genome shotgun (WGS) entry which is preliminary data.</text>
</comment>
<feature type="compositionally biased region" description="Basic and acidic residues" evidence="1">
    <location>
        <begin position="1008"/>
        <end position="1022"/>
    </location>
</feature>
<feature type="region of interest" description="Disordered" evidence="1">
    <location>
        <begin position="1006"/>
        <end position="1026"/>
    </location>
</feature>
<name>A0ABW9YMC7_9GAMM</name>
<evidence type="ECO:0000313" key="3">
    <source>
        <dbReference type="EMBL" id="NBI54214.1"/>
    </source>
</evidence>
<evidence type="ECO:0000256" key="1">
    <source>
        <dbReference type="SAM" id="MobiDB-lite"/>
    </source>
</evidence>
<evidence type="ECO:0000259" key="2">
    <source>
        <dbReference type="Pfam" id="PF00004"/>
    </source>
</evidence>
<dbReference type="Proteomes" id="UP000738517">
    <property type="component" value="Unassembled WGS sequence"/>
</dbReference>
<gene>
    <name evidence="3" type="ORF">EIZ48_16830</name>
</gene>
<proteinExistence type="predicted"/>